<keyword evidence="6" id="KW-0808">Transferase</keyword>
<dbReference type="KEGG" id="cad:Curi_c03580"/>
<evidence type="ECO:0000256" key="2">
    <source>
        <dbReference type="ARBA" id="ARBA00022475"/>
    </source>
</evidence>
<dbReference type="GO" id="GO:0046677">
    <property type="term" value="P:response to antibiotic"/>
    <property type="evidence" value="ECO:0007669"/>
    <property type="project" value="UniProtKB-KW"/>
</dbReference>
<feature type="transmembrane region" description="Helical" evidence="6">
    <location>
        <begin position="214"/>
        <end position="235"/>
    </location>
</feature>
<keyword evidence="3 6" id="KW-0812">Transmembrane</keyword>
<dbReference type="EMBL" id="CP003326">
    <property type="protein sequence ID" value="AFS77433.1"/>
    <property type="molecule type" value="Genomic_DNA"/>
</dbReference>
<reference evidence="7 8" key="1">
    <citation type="journal article" date="2012" name="PLoS ONE">
        <title>The purine-utilizing bacterium Clostridium acidurici 9a: a genome-guided metabolic reconsideration.</title>
        <authorList>
            <person name="Hartwich K."/>
            <person name="Poehlein A."/>
            <person name="Daniel R."/>
        </authorList>
    </citation>
    <scope>NUCLEOTIDE SEQUENCE [LARGE SCALE GENOMIC DNA]</scope>
    <source>
        <strain evidence="8">ATCC 7906 / DSM 604 / BCRC 14475 / CIP 104303 / KCTC 5404 / NCIMB 10678 / 9a</strain>
    </source>
</reference>
<evidence type="ECO:0000313" key="7">
    <source>
        <dbReference type="EMBL" id="AFS77433.1"/>
    </source>
</evidence>
<dbReference type="OrthoDB" id="2111097at2"/>
<keyword evidence="2" id="KW-1003">Cell membrane</keyword>
<evidence type="ECO:0000313" key="8">
    <source>
        <dbReference type="Proteomes" id="UP000006094"/>
    </source>
</evidence>
<sequence>MKKYLLLLASIASVVMILWLADFNKVFNAIKSFDMSIIIIGCVLQIITVMLLNIQWYTISIQIGQKISFKNIFHINMAGTFTESITPSVKFGGELTKILMIKSIANISTSKSTAIVGVQKTISIFTFIVLNIISLLLFIIQSTNLSSNIINVIVISFIVLTVIFALISLMLFYPQKIKYITKFMKNENRFKQKIEDGIDGFNKSFREMIKNKRLLILQTILSIIIWQFYGVKAYLIAKGLNVDVSLIQMSVITYLTYMVSMIPLLPGGAGSFEGTMILLLTSIGVPSYNGMAISIMLRFVTFWFVFLISAAYLLIHQIFKVTKKKLKTLSV</sequence>
<comment type="function">
    <text evidence="6">Catalyzes the transfer of a lysyl group from L-lysyl-tRNA(Lys) to membrane-bound phosphatidylglycerol (PG), which produces lysylphosphatidylglycerol (LPG), a major component of the bacterial membrane with a positive net charge. LPG synthesis contributes to bacterial virulence as it is involved in the resistance mechanism against cationic antimicrobial peptides (CAMP) produces by the host's immune system (defensins, cathelicidins) and by the competing microorganisms.</text>
</comment>
<gene>
    <name evidence="6" type="primary">mprF</name>
    <name evidence="7" type="ordered locus">Curi_c03580</name>
</gene>
<dbReference type="AlphaFoldDB" id="K0AUC6"/>
<dbReference type="eggNOG" id="COG0392">
    <property type="taxonomic scope" value="Bacteria"/>
</dbReference>
<keyword evidence="6" id="KW-0046">Antibiotic resistance</keyword>
<dbReference type="NCBIfam" id="TIGR00374">
    <property type="entry name" value="flippase-like domain"/>
    <property type="match status" value="1"/>
</dbReference>
<dbReference type="GO" id="GO:0050071">
    <property type="term" value="F:phosphatidylglycerol lysyltransferase activity"/>
    <property type="evidence" value="ECO:0007669"/>
    <property type="project" value="UniProtKB-EC"/>
</dbReference>
<dbReference type="EC" id="2.3.2.3" evidence="6"/>
<dbReference type="Proteomes" id="UP000006094">
    <property type="component" value="Chromosome"/>
</dbReference>
<feature type="transmembrane region" description="Helical" evidence="6">
    <location>
        <begin position="277"/>
        <end position="296"/>
    </location>
</feature>
<dbReference type="GO" id="GO:0005886">
    <property type="term" value="C:plasma membrane"/>
    <property type="evidence" value="ECO:0007669"/>
    <property type="project" value="UniProtKB-SubCell"/>
</dbReference>
<feature type="transmembrane region" description="Helical" evidence="6">
    <location>
        <begin position="302"/>
        <end position="319"/>
    </location>
</feature>
<feature type="transmembrane region" description="Helical" evidence="6">
    <location>
        <begin position="121"/>
        <end position="140"/>
    </location>
</feature>
<evidence type="ECO:0000256" key="4">
    <source>
        <dbReference type="ARBA" id="ARBA00022989"/>
    </source>
</evidence>
<keyword evidence="8" id="KW-1185">Reference proteome</keyword>
<keyword evidence="4 6" id="KW-1133">Transmembrane helix</keyword>
<organism evidence="7 8">
    <name type="scientific">Gottschalkia acidurici (strain ATCC 7906 / DSM 604 / BCRC 14475 / CIP 104303 / KCTC 5404 / NCIMB 10678 / 9a)</name>
    <name type="common">Clostridium acidurici</name>
    <dbReference type="NCBI Taxonomy" id="1128398"/>
    <lineage>
        <taxon>Bacteria</taxon>
        <taxon>Bacillati</taxon>
        <taxon>Bacillota</taxon>
        <taxon>Tissierellia</taxon>
        <taxon>Tissierellales</taxon>
        <taxon>Gottschalkiaceae</taxon>
        <taxon>Gottschalkia</taxon>
    </lineage>
</organism>
<dbReference type="GO" id="GO:0006629">
    <property type="term" value="P:lipid metabolic process"/>
    <property type="evidence" value="ECO:0007669"/>
    <property type="project" value="UniProtKB-KW"/>
</dbReference>
<evidence type="ECO:0000256" key="1">
    <source>
        <dbReference type="ARBA" id="ARBA00004651"/>
    </source>
</evidence>
<evidence type="ECO:0000256" key="3">
    <source>
        <dbReference type="ARBA" id="ARBA00022692"/>
    </source>
</evidence>
<feature type="transmembrane region" description="Helical" evidence="6">
    <location>
        <begin position="152"/>
        <end position="173"/>
    </location>
</feature>
<dbReference type="HOGENOM" id="CLU_048072_1_1_9"/>
<dbReference type="InterPro" id="IPR022791">
    <property type="entry name" value="L-PG_synthase/AglD"/>
</dbReference>
<proteinExistence type="inferred from homology"/>
<dbReference type="PANTHER" id="PTHR39087">
    <property type="entry name" value="UPF0104 MEMBRANE PROTEIN MJ1595"/>
    <property type="match status" value="1"/>
</dbReference>
<evidence type="ECO:0000256" key="6">
    <source>
        <dbReference type="RuleBase" id="RU363042"/>
    </source>
</evidence>
<dbReference type="PANTHER" id="PTHR39087:SF2">
    <property type="entry name" value="UPF0104 MEMBRANE PROTEIN MJ1595"/>
    <property type="match status" value="1"/>
</dbReference>
<evidence type="ECO:0000256" key="5">
    <source>
        <dbReference type="ARBA" id="ARBA00023136"/>
    </source>
</evidence>
<dbReference type="RefSeq" id="WP_014966570.1">
    <property type="nucleotide sequence ID" value="NC_018664.1"/>
</dbReference>
<dbReference type="STRING" id="1128398.Curi_c03580"/>
<dbReference type="Pfam" id="PF03706">
    <property type="entry name" value="LPG_synthase_TM"/>
    <property type="match status" value="1"/>
</dbReference>
<feature type="transmembrane region" description="Helical" evidence="6">
    <location>
        <begin position="36"/>
        <end position="59"/>
    </location>
</feature>
<protein>
    <recommendedName>
        <fullName evidence="6">Phosphatidylglycerol lysyltransferase</fullName>
        <ecNumber evidence="6">2.3.2.3</ecNumber>
    </recommendedName>
    <alternativeName>
        <fullName evidence="6">Lysylphosphatidylglycerol synthase</fullName>
    </alternativeName>
</protein>
<comment type="subcellular location">
    <subcellularLocation>
        <location evidence="1 6">Cell membrane</location>
        <topology evidence="1 6">Multi-pass membrane protein</topology>
    </subcellularLocation>
</comment>
<keyword evidence="6" id="KW-0443">Lipid metabolism</keyword>
<accession>K0AUC6</accession>
<comment type="catalytic activity">
    <reaction evidence="6">
        <text>L-lysyl-tRNA(Lys) + a 1,2-diacyl-sn-glycero-3-phospho-(1'-sn-glycerol) = a 1,2-diacyl-sn-glycero-3-phospho-1'-(3'-O-L-lysyl)-sn-glycerol + tRNA(Lys)</text>
        <dbReference type="Rhea" id="RHEA:10668"/>
        <dbReference type="Rhea" id="RHEA-COMP:9696"/>
        <dbReference type="Rhea" id="RHEA-COMP:9697"/>
        <dbReference type="ChEBI" id="CHEBI:64716"/>
        <dbReference type="ChEBI" id="CHEBI:75792"/>
        <dbReference type="ChEBI" id="CHEBI:78442"/>
        <dbReference type="ChEBI" id="CHEBI:78529"/>
        <dbReference type="EC" id="2.3.2.3"/>
    </reaction>
</comment>
<keyword evidence="5 6" id="KW-0472">Membrane</keyword>
<comment type="similarity">
    <text evidence="6">Belongs to the LPG synthase family.</text>
</comment>
<feature type="transmembrane region" description="Helical" evidence="6">
    <location>
        <begin position="247"/>
        <end position="265"/>
    </location>
</feature>
<name>K0AUC6_GOTA9</name>